<evidence type="ECO:0008006" key="4">
    <source>
        <dbReference type="Google" id="ProtNLM"/>
    </source>
</evidence>
<dbReference type="InterPro" id="IPR045584">
    <property type="entry name" value="Pilin-like"/>
</dbReference>
<dbReference type="NCBIfam" id="TIGR02532">
    <property type="entry name" value="IV_pilin_GFxxxE"/>
    <property type="match status" value="1"/>
</dbReference>
<dbReference type="InterPro" id="IPR012902">
    <property type="entry name" value="N_methyl_site"/>
</dbReference>
<evidence type="ECO:0000256" key="2">
    <source>
        <dbReference type="SAM" id="Phobius"/>
    </source>
</evidence>
<sequence length="152" mass="15249">MKNLRQTQGFTLIELMIVVAIIGILAAIAIPAYTGYIQQSKVSSAVGNHENAVRVVHAAGAKAQARGGACETGYTVILDLMSSNKDAVGTPGSDAYVATAPGVGGQVGITGMAGACPASGETVTIALQVPTGTVLADDFPAGYVLGPIFTAE</sequence>
<evidence type="ECO:0000313" key="3">
    <source>
        <dbReference type="EMBL" id="VAW99076.1"/>
    </source>
</evidence>
<dbReference type="PANTHER" id="PTHR30093:SF34">
    <property type="entry name" value="PREPILIN PEPTIDASE-DEPENDENT PROTEIN D"/>
    <property type="match status" value="1"/>
</dbReference>
<evidence type="ECO:0000256" key="1">
    <source>
        <dbReference type="ARBA" id="ARBA00022481"/>
    </source>
</evidence>
<dbReference type="SUPFAM" id="SSF54523">
    <property type="entry name" value="Pili subunits"/>
    <property type="match status" value="1"/>
</dbReference>
<dbReference type="Pfam" id="PF07963">
    <property type="entry name" value="N_methyl"/>
    <property type="match status" value="1"/>
</dbReference>
<dbReference type="PANTHER" id="PTHR30093">
    <property type="entry name" value="GENERAL SECRETION PATHWAY PROTEIN G"/>
    <property type="match status" value="1"/>
</dbReference>
<keyword evidence="2" id="KW-0812">Transmembrane</keyword>
<proteinExistence type="predicted"/>
<dbReference type="AlphaFoldDB" id="A0A3B1B1Y2"/>
<gene>
    <name evidence="3" type="ORF">MNBD_GAMMA22-1422</name>
</gene>
<feature type="transmembrane region" description="Helical" evidence="2">
    <location>
        <begin position="12"/>
        <end position="33"/>
    </location>
</feature>
<name>A0A3B1B1Y2_9ZZZZ</name>
<keyword evidence="2" id="KW-1133">Transmembrane helix</keyword>
<reference evidence="3" key="1">
    <citation type="submission" date="2018-06" db="EMBL/GenBank/DDBJ databases">
        <authorList>
            <person name="Zhirakovskaya E."/>
        </authorList>
    </citation>
    <scope>NUCLEOTIDE SEQUENCE</scope>
</reference>
<organism evidence="3">
    <name type="scientific">hydrothermal vent metagenome</name>
    <dbReference type="NCBI Taxonomy" id="652676"/>
    <lineage>
        <taxon>unclassified sequences</taxon>
        <taxon>metagenomes</taxon>
        <taxon>ecological metagenomes</taxon>
    </lineage>
</organism>
<dbReference type="PROSITE" id="PS00409">
    <property type="entry name" value="PROKAR_NTER_METHYL"/>
    <property type="match status" value="1"/>
</dbReference>
<dbReference type="EMBL" id="UOFS01000039">
    <property type="protein sequence ID" value="VAW99076.1"/>
    <property type="molecule type" value="Genomic_DNA"/>
</dbReference>
<keyword evidence="2" id="KW-0472">Membrane</keyword>
<accession>A0A3B1B1Y2</accession>
<keyword evidence="1" id="KW-0488">Methylation</keyword>
<protein>
    <recommendedName>
        <fullName evidence="4">Type IV pilin PilA</fullName>
    </recommendedName>
</protein>
<dbReference type="GO" id="GO:0043107">
    <property type="term" value="P:type IV pilus-dependent motility"/>
    <property type="evidence" value="ECO:0007669"/>
    <property type="project" value="TreeGrafter"/>
</dbReference>
<dbReference type="Gene3D" id="3.30.700.10">
    <property type="entry name" value="Glycoprotein, Type 4 Pilin"/>
    <property type="match status" value="1"/>
</dbReference>
<dbReference type="GO" id="GO:0044096">
    <property type="term" value="C:type IV pilus"/>
    <property type="evidence" value="ECO:0007669"/>
    <property type="project" value="TreeGrafter"/>
</dbReference>